<dbReference type="AlphaFoldDB" id="A0A1F6PAI0"/>
<evidence type="ECO:0000313" key="2">
    <source>
        <dbReference type="Proteomes" id="UP000176634"/>
    </source>
</evidence>
<dbReference type="Proteomes" id="UP000176634">
    <property type="component" value="Unassembled WGS sequence"/>
</dbReference>
<evidence type="ECO:0000313" key="1">
    <source>
        <dbReference type="EMBL" id="OGH93040.1"/>
    </source>
</evidence>
<gene>
    <name evidence="1" type="ORF">A2563_04655</name>
</gene>
<accession>A0A1F6PAI0</accession>
<proteinExistence type="predicted"/>
<protein>
    <submittedName>
        <fullName evidence="1">Uncharacterized protein</fullName>
    </submittedName>
</protein>
<dbReference type="EMBL" id="MFRA01000003">
    <property type="protein sequence ID" value="OGH93040.1"/>
    <property type="molecule type" value="Genomic_DNA"/>
</dbReference>
<organism evidence="1 2">
    <name type="scientific">Candidatus Magasanikbacteria bacterium RIFOXYD1_FULL_40_23</name>
    <dbReference type="NCBI Taxonomy" id="1798705"/>
    <lineage>
        <taxon>Bacteria</taxon>
        <taxon>Candidatus Magasanikiibacteriota</taxon>
    </lineage>
</organism>
<comment type="caution">
    <text evidence="1">The sequence shown here is derived from an EMBL/GenBank/DDBJ whole genome shotgun (WGS) entry which is preliminary data.</text>
</comment>
<sequence>MPALDPTPAAPVNVVDVLGAAGVPIVREDEDNLAAERSGDLVLILQNVLSLLLALMGVHLLGAADHHVALHELLVSLEEAEDIVGATAEGHLDRESSLDALGQEFLEQGPIDRVGEREELVVVQVVDESGKRTRGCISHSRASFCSVSSTSNHSGQKEVLVFQPSY</sequence>
<reference evidence="1 2" key="1">
    <citation type="journal article" date="2016" name="Nat. Commun.">
        <title>Thousands of microbial genomes shed light on interconnected biogeochemical processes in an aquifer system.</title>
        <authorList>
            <person name="Anantharaman K."/>
            <person name="Brown C.T."/>
            <person name="Hug L.A."/>
            <person name="Sharon I."/>
            <person name="Castelle C.J."/>
            <person name="Probst A.J."/>
            <person name="Thomas B.C."/>
            <person name="Singh A."/>
            <person name="Wilkins M.J."/>
            <person name="Karaoz U."/>
            <person name="Brodie E.L."/>
            <person name="Williams K.H."/>
            <person name="Hubbard S.S."/>
            <person name="Banfield J.F."/>
        </authorList>
    </citation>
    <scope>NUCLEOTIDE SEQUENCE [LARGE SCALE GENOMIC DNA]</scope>
</reference>
<name>A0A1F6PAI0_9BACT</name>